<dbReference type="Pfam" id="PF00808">
    <property type="entry name" value="CBFD_NFYB_HMF"/>
    <property type="match status" value="1"/>
</dbReference>
<proteinExistence type="predicted"/>
<dbReference type="AlphaFoldDB" id="A0A5N6N1U1"/>
<reference evidence="4 5" key="1">
    <citation type="submission" date="2019-05" db="EMBL/GenBank/DDBJ databases">
        <title>Mikania micrantha, genome provides insights into the molecular mechanism of rapid growth.</title>
        <authorList>
            <person name="Liu B."/>
        </authorList>
    </citation>
    <scope>NUCLEOTIDE SEQUENCE [LARGE SCALE GENOMIC DNA]</scope>
    <source>
        <strain evidence="4">NLD-2019</strain>
        <tissue evidence="4">Leaf</tissue>
    </source>
</reference>
<name>A0A5N6N1U1_9ASTR</name>
<dbReference type="EMBL" id="SZYD01000014">
    <property type="protein sequence ID" value="KAD4180461.1"/>
    <property type="molecule type" value="Genomic_DNA"/>
</dbReference>
<dbReference type="OrthoDB" id="636685at2759"/>
<dbReference type="PANTHER" id="PTHR10252">
    <property type="entry name" value="HISTONE-LIKE TRANSCRIPTION FACTOR CCAAT-RELATED"/>
    <property type="match status" value="1"/>
</dbReference>
<dbReference type="Gene3D" id="1.10.20.10">
    <property type="entry name" value="Histone, subunit A"/>
    <property type="match status" value="1"/>
</dbReference>
<dbReference type="InterPro" id="IPR050568">
    <property type="entry name" value="Transcr_DNA_Rep_Reg"/>
</dbReference>
<feature type="domain" description="Transcription factor CBF/NF-Y/archaeal histone" evidence="3">
    <location>
        <begin position="12"/>
        <end position="75"/>
    </location>
</feature>
<dbReference type="SUPFAM" id="SSF47113">
    <property type="entry name" value="Histone-fold"/>
    <property type="match status" value="1"/>
</dbReference>
<dbReference type="GO" id="GO:0005634">
    <property type="term" value="C:nucleus"/>
    <property type="evidence" value="ECO:0007669"/>
    <property type="project" value="UniProtKB-SubCell"/>
</dbReference>
<evidence type="ECO:0000313" key="4">
    <source>
        <dbReference type="EMBL" id="KAD4180461.1"/>
    </source>
</evidence>
<dbReference type="CDD" id="cd22929">
    <property type="entry name" value="HFD_POLE4-like"/>
    <property type="match status" value="1"/>
</dbReference>
<keyword evidence="2" id="KW-0539">Nucleus</keyword>
<evidence type="ECO:0000313" key="5">
    <source>
        <dbReference type="Proteomes" id="UP000326396"/>
    </source>
</evidence>
<dbReference type="InterPro" id="IPR009072">
    <property type="entry name" value="Histone-fold"/>
</dbReference>
<accession>A0A5N6N1U1</accession>
<comment type="subcellular location">
    <subcellularLocation>
        <location evidence="1">Nucleus</location>
    </subcellularLocation>
</comment>
<dbReference type="GO" id="GO:0000976">
    <property type="term" value="F:transcription cis-regulatory region binding"/>
    <property type="evidence" value="ECO:0007669"/>
    <property type="project" value="TreeGrafter"/>
</dbReference>
<dbReference type="Proteomes" id="UP000326396">
    <property type="component" value="Linkage Group LG4"/>
</dbReference>
<evidence type="ECO:0000256" key="1">
    <source>
        <dbReference type="ARBA" id="ARBA00004123"/>
    </source>
</evidence>
<dbReference type="InterPro" id="IPR003958">
    <property type="entry name" value="CBFA_NFYB_domain"/>
</dbReference>
<comment type="caution">
    <text evidence="4">The sequence shown here is derived from an EMBL/GenBank/DDBJ whole genome shotgun (WGS) entry which is preliminary data.</text>
</comment>
<sequence length="146" mass="16440">MAETEETTLQSSFPAGRVKRIVKLDKEINKLNSDALFLISNATELFVKFLTEKSSEFVIEKKRKGIKVEHLRIAVKRHRPTADFLLDSLPMPTEVQIPKETDRSRKNSDSSVPAVDQVLATLKLTDLTVPNDFSNHESALPMSYLG</sequence>
<evidence type="ECO:0000256" key="2">
    <source>
        <dbReference type="ARBA" id="ARBA00023242"/>
    </source>
</evidence>
<dbReference type="GO" id="GO:0006355">
    <property type="term" value="P:regulation of DNA-templated transcription"/>
    <property type="evidence" value="ECO:0007669"/>
    <property type="project" value="TreeGrafter"/>
</dbReference>
<gene>
    <name evidence="4" type="ORF">E3N88_29052</name>
</gene>
<organism evidence="4 5">
    <name type="scientific">Mikania micrantha</name>
    <name type="common">bitter vine</name>
    <dbReference type="NCBI Taxonomy" id="192012"/>
    <lineage>
        <taxon>Eukaryota</taxon>
        <taxon>Viridiplantae</taxon>
        <taxon>Streptophyta</taxon>
        <taxon>Embryophyta</taxon>
        <taxon>Tracheophyta</taxon>
        <taxon>Spermatophyta</taxon>
        <taxon>Magnoliopsida</taxon>
        <taxon>eudicotyledons</taxon>
        <taxon>Gunneridae</taxon>
        <taxon>Pentapetalae</taxon>
        <taxon>asterids</taxon>
        <taxon>campanulids</taxon>
        <taxon>Asterales</taxon>
        <taxon>Asteraceae</taxon>
        <taxon>Asteroideae</taxon>
        <taxon>Heliantheae alliance</taxon>
        <taxon>Eupatorieae</taxon>
        <taxon>Mikania</taxon>
    </lineage>
</organism>
<dbReference type="GO" id="GO:0046982">
    <property type="term" value="F:protein heterodimerization activity"/>
    <property type="evidence" value="ECO:0007669"/>
    <property type="project" value="InterPro"/>
</dbReference>
<keyword evidence="5" id="KW-1185">Reference proteome</keyword>
<protein>
    <recommendedName>
        <fullName evidence="3">Transcription factor CBF/NF-Y/archaeal histone domain-containing protein</fullName>
    </recommendedName>
</protein>
<dbReference type="PANTHER" id="PTHR10252:SF54">
    <property type="entry name" value="CHROMATIN ACCESSIBILITY COMPLEX PROTEIN 1"/>
    <property type="match status" value="1"/>
</dbReference>
<evidence type="ECO:0000259" key="3">
    <source>
        <dbReference type="Pfam" id="PF00808"/>
    </source>
</evidence>